<evidence type="ECO:0000313" key="5">
    <source>
        <dbReference type="EMBL" id="MBW6433679.1"/>
    </source>
</evidence>
<feature type="domain" description="Acyl-CoA dehydrogenase/oxidase C-terminal" evidence="4">
    <location>
        <begin position="241"/>
        <end position="388"/>
    </location>
</feature>
<comment type="caution">
    <text evidence="5">The sequence shown here is derived from an EMBL/GenBank/DDBJ whole genome shotgun (WGS) entry which is preliminary data.</text>
</comment>
<keyword evidence="6" id="KW-1185">Reference proteome</keyword>
<evidence type="ECO:0000256" key="2">
    <source>
        <dbReference type="ARBA" id="ARBA00022630"/>
    </source>
</evidence>
<evidence type="ECO:0000256" key="3">
    <source>
        <dbReference type="ARBA" id="ARBA00022827"/>
    </source>
</evidence>
<reference evidence="5 6" key="1">
    <citation type="journal article" date="2013" name="Antonie Van Leeuwenhoek">
        <title>Actinoplanes hulinensis sp. nov., a novel actinomycete isolated from soybean root (Glycine max (L.) Merr).</title>
        <authorList>
            <person name="Shen Y."/>
            <person name="Liu C."/>
            <person name="Wang X."/>
            <person name="Zhao J."/>
            <person name="Jia F."/>
            <person name="Zhang Y."/>
            <person name="Wang L."/>
            <person name="Yang D."/>
            <person name="Xiang W."/>
        </authorList>
    </citation>
    <scope>NUCLEOTIDE SEQUENCE [LARGE SCALE GENOMIC DNA]</scope>
    <source>
        <strain evidence="5 6">NEAU-M9</strain>
    </source>
</reference>
<accession>A0ABS7AY38</accession>
<dbReference type="EMBL" id="JAHXZI010000003">
    <property type="protein sequence ID" value="MBW6433679.1"/>
    <property type="molecule type" value="Genomic_DNA"/>
</dbReference>
<comment type="similarity">
    <text evidence="1">Belongs to the acyl-CoA dehydrogenase family.</text>
</comment>
<dbReference type="Gene3D" id="1.20.140.10">
    <property type="entry name" value="Butyryl-CoA Dehydrogenase, subunit A, domain 3"/>
    <property type="match status" value="1"/>
</dbReference>
<dbReference type="PANTHER" id="PTHR43884">
    <property type="entry name" value="ACYL-COA DEHYDROGENASE"/>
    <property type="match status" value="1"/>
</dbReference>
<dbReference type="InterPro" id="IPR009100">
    <property type="entry name" value="AcylCoA_DH/oxidase_NM_dom_sf"/>
</dbReference>
<evidence type="ECO:0000259" key="4">
    <source>
        <dbReference type="Pfam" id="PF00441"/>
    </source>
</evidence>
<dbReference type="Proteomes" id="UP001519863">
    <property type="component" value="Unassembled WGS sequence"/>
</dbReference>
<proteinExistence type="inferred from homology"/>
<dbReference type="PANTHER" id="PTHR43884:SF19">
    <property type="entry name" value="ACYL-COA DEHYDROGENASE FADE4-RELATED"/>
    <property type="match status" value="1"/>
</dbReference>
<dbReference type="InterPro" id="IPR009075">
    <property type="entry name" value="AcylCo_DH/oxidase_C"/>
</dbReference>
<evidence type="ECO:0000313" key="6">
    <source>
        <dbReference type="Proteomes" id="UP001519863"/>
    </source>
</evidence>
<dbReference type="RefSeq" id="WP_220143189.1">
    <property type="nucleotide sequence ID" value="NZ_JAHXZI010000003.1"/>
</dbReference>
<dbReference type="Pfam" id="PF00441">
    <property type="entry name" value="Acyl-CoA_dh_1"/>
    <property type="match status" value="1"/>
</dbReference>
<protein>
    <submittedName>
        <fullName evidence="5">Acyl-CoA/acyl-ACP dehydrogenase</fullName>
    </submittedName>
</protein>
<evidence type="ECO:0000256" key="1">
    <source>
        <dbReference type="ARBA" id="ARBA00009347"/>
    </source>
</evidence>
<dbReference type="InterPro" id="IPR036250">
    <property type="entry name" value="AcylCo_DH-like_C"/>
</dbReference>
<organism evidence="5 6">
    <name type="scientific">Actinoplanes hulinensis</name>
    <dbReference type="NCBI Taxonomy" id="1144547"/>
    <lineage>
        <taxon>Bacteria</taxon>
        <taxon>Bacillati</taxon>
        <taxon>Actinomycetota</taxon>
        <taxon>Actinomycetes</taxon>
        <taxon>Micromonosporales</taxon>
        <taxon>Micromonosporaceae</taxon>
        <taxon>Actinoplanes</taxon>
    </lineage>
</organism>
<keyword evidence="3" id="KW-0274">FAD</keyword>
<name>A0ABS7AY38_9ACTN</name>
<dbReference type="SUPFAM" id="SSF47203">
    <property type="entry name" value="Acyl-CoA dehydrogenase C-terminal domain-like"/>
    <property type="match status" value="1"/>
</dbReference>
<gene>
    <name evidence="5" type="ORF">KZ829_07975</name>
</gene>
<sequence>MLLNPNTYDPAHLDDESRRLLRALVAFFEERGKKTLVKSYIDRSWYDDFLEFSAREGLFATFLTPSADAAGDPGKRWDTARNAALSEVLGFYGLDYWYTWQVTVLGLGPVWQSSNEVQRKRAAELLDEGHVMAFALSERSHGADIYATDMILTPTGDGGFTASGAKYYIGNGNVAGLVSVFGRRSDVEGPDGYVFFAADSRHENYHLIKNVVNKQMYVSTFELKDYPVREEDVLHTGKAAFDAALNTVNVGKFNLCTAAIGICEHAMYEAVTHAHRRMLYGRPVTAFPHVRRELADAYARLVAMKLFSDRAVDYFRSAGPDDRRYLLFNPMTKMKVTTEGEKVIDLMWDVIAAKGFEADTYFDKAAMDIRGLPKLEGTVHVNLALILKFMPNYLFNAATYEPVATRHDPADDEFLFRQGPARGLGAIRFHDWRTAYDAAATIPNVARFREQADGFCALLREHAPSEEQQKDLDFLLAVGHLFALIVYGQLILEQAGPAGVDETLLDEIFSILVRDFSAYATELHGKAATTEAQAAWALAHVRRPVADDKRDAAVWDQVLALVGAYEMRP</sequence>
<dbReference type="InterPro" id="IPR046373">
    <property type="entry name" value="Acyl-CoA_Oxase/DH_mid-dom_sf"/>
</dbReference>
<dbReference type="Gene3D" id="2.40.110.10">
    <property type="entry name" value="Butyryl-CoA Dehydrogenase, subunit A, domain 2"/>
    <property type="match status" value="1"/>
</dbReference>
<dbReference type="SUPFAM" id="SSF56645">
    <property type="entry name" value="Acyl-CoA dehydrogenase NM domain-like"/>
    <property type="match status" value="1"/>
</dbReference>
<keyword evidence="2" id="KW-0285">Flavoprotein</keyword>